<feature type="domain" description="Methyltransferase type 11" evidence="1">
    <location>
        <begin position="32"/>
        <end position="77"/>
    </location>
</feature>
<comment type="caution">
    <text evidence="2">The sequence shown here is derived from an EMBL/GenBank/DDBJ whole genome shotgun (WGS) entry which is preliminary data.</text>
</comment>
<name>A0A0G1GL96_9BACT</name>
<keyword evidence="2" id="KW-0808">Transferase</keyword>
<gene>
    <name evidence="2" type="ORF">UW22_C0059G0001</name>
</gene>
<dbReference type="InterPro" id="IPR029063">
    <property type="entry name" value="SAM-dependent_MTases_sf"/>
</dbReference>
<sequence>MALDHLLLSKNPLLHLTGVDVVPFKQPHMKRLLFRQYAGDRLPFGNQSFDAVFSYHVFHHTKDPFTSLGECTRVCRHRIIMVEPVLRYHFEKIGFRCLDFATNFWKKEHVPIPYHVRTLLWWKKVFRKLHLDCRELRSVGVLPRFLPIGETMLFVLEKHV</sequence>
<dbReference type="Proteomes" id="UP000034617">
    <property type="component" value="Unassembled WGS sequence"/>
</dbReference>
<evidence type="ECO:0000259" key="1">
    <source>
        <dbReference type="Pfam" id="PF08241"/>
    </source>
</evidence>
<evidence type="ECO:0000313" key="3">
    <source>
        <dbReference type="Proteomes" id="UP000034617"/>
    </source>
</evidence>
<protein>
    <submittedName>
        <fullName evidence="2">Methyltransferase type 11</fullName>
    </submittedName>
</protein>
<organism evidence="2 3">
    <name type="scientific">Candidatus Gottesmanbacteria bacterium GW2011_GWB1_44_11c</name>
    <dbReference type="NCBI Taxonomy" id="1618447"/>
    <lineage>
        <taxon>Bacteria</taxon>
        <taxon>Candidatus Gottesmaniibacteriota</taxon>
    </lineage>
</organism>
<dbReference type="GO" id="GO:0032259">
    <property type="term" value="P:methylation"/>
    <property type="evidence" value="ECO:0007669"/>
    <property type="project" value="UniProtKB-KW"/>
</dbReference>
<dbReference type="InterPro" id="IPR013216">
    <property type="entry name" value="Methyltransf_11"/>
</dbReference>
<accession>A0A0G1GL96</accession>
<evidence type="ECO:0000313" key="2">
    <source>
        <dbReference type="EMBL" id="KKT35103.1"/>
    </source>
</evidence>
<reference evidence="2 3" key="1">
    <citation type="journal article" date="2015" name="Nature">
        <title>rRNA introns, odd ribosomes, and small enigmatic genomes across a large radiation of phyla.</title>
        <authorList>
            <person name="Brown C.T."/>
            <person name="Hug L.A."/>
            <person name="Thomas B.C."/>
            <person name="Sharon I."/>
            <person name="Castelle C.J."/>
            <person name="Singh A."/>
            <person name="Wilkins M.J."/>
            <person name="Williams K.H."/>
            <person name="Banfield J.F."/>
        </authorList>
    </citation>
    <scope>NUCLEOTIDE SEQUENCE [LARGE SCALE GENOMIC DNA]</scope>
</reference>
<dbReference type="SUPFAM" id="SSF53335">
    <property type="entry name" value="S-adenosyl-L-methionine-dependent methyltransferases"/>
    <property type="match status" value="1"/>
</dbReference>
<dbReference type="GO" id="GO:0008757">
    <property type="term" value="F:S-adenosylmethionine-dependent methyltransferase activity"/>
    <property type="evidence" value="ECO:0007669"/>
    <property type="project" value="InterPro"/>
</dbReference>
<dbReference type="Pfam" id="PF08241">
    <property type="entry name" value="Methyltransf_11"/>
    <property type="match status" value="1"/>
</dbReference>
<dbReference type="AlphaFoldDB" id="A0A0G1GL96"/>
<dbReference type="Gene3D" id="3.40.50.150">
    <property type="entry name" value="Vaccinia Virus protein VP39"/>
    <property type="match status" value="1"/>
</dbReference>
<keyword evidence="2" id="KW-0489">Methyltransferase</keyword>
<proteinExistence type="predicted"/>
<dbReference type="EMBL" id="LCHM01000059">
    <property type="protein sequence ID" value="KKT35103.1"/>
    <property type="molecule type" value="Genomic_DNA"/>
</dbReference>